<comment type="caution">
    <text evidence="6">The sequence shown here is derived from an EMBL/GenBank/DDBJ whole genome shotgun (WGS) entry which is preliminary data.</text>
</comment>
<dbReference type="EMBL" id="JAAGOB010000011">
    <property type="protein sequence ID" value="NED97367.1"/>
    <property type="molecule type" value="Genomic_DNA"/>
</dbReference>
<dbReference type="SUPFAM" id="SSF46689">
    <property type="entry name" value="Homeodomain-like"/>
    <property type="match status" value="1"/>
</dbReference>
<dbReference type="Pfam" id="PF13305">
    <property type="entry name" value="TetR_C_33"/>
    <property type="match status" value="1"/>
</dbReference>
<evidence type="ECO:0000256" key="2">
    <source>
        <dbReference type="ARBA" id="ARBA00023125"/>
    </source>
</evidence>
<evidence type="ECO:0000259" key="5">
    <source>
        <dbReference type="PROSITE" id="PS50977"/>
    </source>
</evidence>
<evidence type="ECO:0000313" key="6">
    <source>
        <dbReference type="EMBL" id="NED97367.1"/>
    </source>
</evidence>
<dbReference type="InterPro" id="IPR009057">
    <property type="entry name" value="Homeodomain-like_sf"/>
</dbReference>
<sequence>MSACLRLIESEGIAAVSLRRVAREAGVSPGAPYHHFADRSALLAALSADGFELLATRLIAARRAGSGGVGALSALVQAYVDFARSEPGYFRLMFRPELSEPHKHLAARTAGDAAFDVLTDVVSDCVESGVVARANAQAVLMAVWGLAHGIASLWLDGQLGEEGKLGTAPEQVTAQITRLLESAVTACGHDAEAT</sequence>
<dbReference type="Gene3D" id="1.10.357.10">
    <property type="entry name" value="Tetracycline Repressor, domain 2"/>
    <property type="match status" value="1"/>
</dbReference>
<evidence type="ECO:0000313" key="7">
    <source>
        <dbReference type="Proteomes" id="UP000469185"/>
    </source>
</evidence>
<keyword evidence="2 4" id="KW-0238">DNA-binding</keyword>
<keyword evidence="7" id="KW-1185">Reference proteome</keyword>
<dbReference type="InterPro" id="IPR036271">
    <property type="entry name" value="Tet_transcr_reg_TetR-rel_C_sf"/>
</dbReference>
<dbReference type="GO" id="GO:0000976">
    <property type="term" value="F:transcription cis-regulatory region binding"/>
    <property type="evidence" value="ECO:0007669"/>
    <property type="project" value="TreeGrafter"/>
</dbReference>
<dbReference type="InterPro" id="IPR025996">
    <property type="entry name" value="MT1864/Rv1816-like_C"/>
</dbReference>
<protein>
    <submittedName>
        <fullName evidence="6">TetR/AcrR family transcriptional regulator</fullName>
    </submittedName>
</protein>
<evidence type="ECO:0000256" key="3">
    <source>
        <dbReference type="ARBA" id="ARBA00023163"/>
    </source>
</evidence>
<feature type="domain" description="HTH tetR-type" evidence="5">
    <location>
        <begin position="1"/>
        <end position="54"/>
    </location>
</feature>
<dbReference type="GO" id="GO:0003700">
    <property type="term" value="F:DNA-binding transcription factor activity"/>
    <property type="evidence" value="ECO:0007669"/>
    <property type="project" value="TreeGrafter"/>
</dbReference>
<evidence type="ECO:0000256" key="4">
    <source>
        <dbReference type="PROSITE-ProRule" id="PRU00335"/>
    </source>
</evidence>
<keyword evidence="3" id="KW-0804">Transcription</keyword>
<keyword evidence="1" id="KW-0805">Transcription regulation</keyword>
<accession>A0A6N9YQZ3</accession>
<dbReference type="SUPFAM" id="SSF48498">
    <property type="entry name" value="Tetracyclin repressor-like, C-terminal domain"/>
    <property type="match status" value="1"/>
</dbReference>
<dbReference type="PROSITE" id="PS50977">
    <property type="entry name" value="HTH_TETR_2"/>
    <property type="match status" value="1"/>
</dbReference>
<gene>
    <name evidence="6" type="ORF">G1H11_18890</name>
</gene>
<name>A0A6N9YQZ3_9ACTN</name>
<organism evidence="6 7">
    <name type="scientific">Phytoactinopolyspora alkaliphila</name>
    <dbReference type="NCBI Taxonomy" id="1783498"/>
    <lineage>
        <taxon>Bacteria</taxon>
        <taxon>Bacillati</taxon>
        <taxon>Actinomycetota</taxon>
        <taxon>Actinomycetes</taxon>
        <taxon>Jiangellales</taxon>
        <taxon>Jiangellaceae</taxon>
        <taxon>Phytoactinopolyspora</taxon>
    </lineage>
</organism>
<reference evidence="6 7" key="1">
    <citation type="submission" date="2020-02" db="EMBL/GenBank/DDBJ databases">
        <authorList>
            <person name="Li X.-J."/>
            <person name="Feng X.-M."/>
        </authorList>
    </citation>
    <scope>NUCLEOTIDE SEQUENCE [LARGE SCALE GENOMIC DNA]</scope>
    <source>
        <strain evidence="6 7">CGMCC 4.7225</strain>
    </source>
</reference>
<dbReference type="InterPro" id="IPR001647">
    <property type="entry name" value="HTH_TetR"/>
</dbReference>
<feature type="DNA-binding region" description="H-T-H motif" evidence="4">
    <location>
        <begin position="17"/>
        <end position="36"/>
    </location>
</feature>
<dbReference type="AlphaFoldDB" id="A0A6N9YQZ3"/>
<dbReference type="PANTHER" id="PTHR30055">
    <property type="entry name" value="HTH-TYPE TRANSCRIPTIONAL REGULATOR RUTR"/>
    <property type="match status" value="1"/>
</dbReference>
<proteinExistence type="predicted"/>
<dbReference type="Pfam" id="PF00440">
    <property type="entry name" value="TetR_N"/>
    <property type="match status" value="1"/>
</dbReference>
<dbReference type="InterPro" id="IPR050109">
    <property type="entry name" value="HTH-type_TetR-like_transc_reg"/>
</dbReference>
<dbReference type="PANTHER" id="PTHR30055:SF220">
    <property type="entry name" value="TETR-FAMILY REGULATORY PROTEIN"/>
    <property type="match status" value="1"/>
</dbReference>
<dbReference type="Proteomes" id="UP000469185">
    <property type="component" value="Unassembled WGS sequence"/>
</dbReference>
<evidence type="ECO:0000256" key="1">
    <source>
        <dbReference type="ARBA" id="ARBA00023015"/>
    </source>
</evidence>